<feature type="transmembrane region" description="Helical" evidence="1">
    <location>
        <begin position="117"/>
        <end position="138"/>
    </location>
</feature>
<feature type="transmembrane region" description="Helical" evidence="1">
    <location>
        <begin position="91"/>
        <end position="111"/>
    </location>
</feature>
<evidence type="ECO:0000313" key="2">
    <source>
        <dbReference type="EMBL" id="OAB88044.1"/>
    </source>
</evidence>
<sequence length="212" mass="21871">MRGLLATRARISGASTGWWLLLPLVWLTVPLLALVALPPVDPTLETQARPLEQLSSMALVLGVSHLCWALGDSASWIAAISPRSARHDRALRGLALIGLGLVACLAASLLLPDGVTPAHTTLVGMMLLGLGVGSSVVVGRLGSAIAPAAAVGTASLGGAAIWPWNAIFNLDSSPDLRLLAPVVLVGGLAAFVWCDERGARRSRLGLATSTDR</sequence>
<dbReference type="EMBL" id="LQZG01000002">
    <property type="protein sequence ID" value="OAB88044.1"/>
    <property type="molecule type" value="Genomic_DNA"/>
</dbReference>
<feature type="transmembrane region" description="Helical" evidence="1">
    <location>
        <begin position="18"/>
        <end position="37"/>
    </location>
</feature>
<comment type="caution">
    <text evidence="2">The sequence shown here is derived from an EMBL/GenBank/DDBJ whole genome shotgun (WGS) entry which is preliminary data.</text>
</comment>
<proteinExistence type="predicted"/>
<dbReference type="STRING" id="262209.AWH69_08585"/>
<keyword evidence="3" id="KW-1185">Reference proteome</keyword>
<organism evidence="2 3">
    <name type="scientific">Janibacter melonis</name>
    <dbReference type="NCBI Taxonomy" id="262209"/>
    <lineage>
        <taxon>Bacteria</taxon>
        <taxon>Bacillati</taxon>
        <taxon>Actinomycetota</taxon>
        <taxon>Actinomycetes</taxon>
        <taxon>Micrococcales</taxon>
        <taxon>Intrasporangiaceae</taxon>
        <taxon>Janibacter</taxon>
    </lineage>
</organism>
<feature type="transmembrane region" description="Helical" evidence="1">
    <location>
        <begin position="57"/>
        <end position="79"/>
    </location>
</feature>
<dbReference type="Proteomes" id="UP000076976">
    <property type="component" value="Unassembled WGS sequence"/>
</dbReference>
<feature type="transmembrane region" description="Helical" evidence="1">
    <location>
        <begin position="145"/>
        <end position="164"/>
    </location>
</feature>
<accession>A0A176QED4</accession>
<gene>
    <name evidence="2" type="ORF">AWH69_08585</name>
</gene>
<protein>
    <submittedName>
        <fullName evidence="2">Uncharacterized protein</fullName>
    </submittedName>
</protein>
<evidence type="ECO:0000313" key="3">
    <source>
        <dbReference type="Proteomes" id="UP000076976"/>
    </source>
</evidence>
<name>A0A176QED4_9MICO</name>
<dbReference type="AlphaFoldDB" id="A0A176QED4"/>
<dbReference type="RefSeq" id="WP_068274006.1">
    <property type="nucleotide sequence ID" value="NZ_LQZG01000002.1"/>
</dbReference>
<keyword evidence="1" id="KW-0472">Membrane</keyword>
<reference evidence="2 3" key="1">
    <citation type="submission" date="2016-01" db="EMBL/GenBank/DDBJ databases">
        <title>Janibacter melonis strain CD11_4 genome sequencing and assembly.</title>
        <authorList>
            <person name="Nair G.R."/>
            <person name="Kaur G."/>
            <person name="Chander A.M."/>
            <person name="Mayilraj S."/>
        </authorList>
    </citation>
    <scope>NUCLEOTIDE SEQUENCE [LARGE SCALE GENOMIC DNA]</scope>
    <source>
        <strain evidence="2 3">CD11-4</strain>
    </source>
</reference>
<evidence type="ECO:0000256" key="1">
    <source>
        <dbReference type="SAM" id="Phobius"/>
    </source>
</evidence>
<feature type="transmembrane region" description="Helical" evidence="1">
    <location>
        <begin position="176"/>
        <end position="194"/>
    </location>
</feature>
<keyword evidence="1" id="KW-0812">Transmembrane</keyword>
<keyword evidence="1" id="KW-1133">Transmembrane helix</keyword>